<dbReference type="Proteomes" id="UP000800040">
    <property type="component" value="Unassembled WGS sequence"/>
</dbReference>
<protein>
    <submittedName>
        <fullName evidence="2">Uncharacterized protein</fullName>
    </submittedName>
</protein>
<organism evidence="2 3">
    <name type="scientific">Decorospora gaudefroyi</name>
    <dbReference type="NCBI Taxonomy" id="184978"/>
    <lineage>
        <taxon>Eukaryota</taxon>
        <taxon>Fungi</taxon>
        <taxon>Dikarya</taxon>
        <taxon>Ascomycota</taxon>
        <taxon>Pezizomycotina</taxon>
        <taxon>Dothideomycetes</taxon>
        <taxon>Pleosporomycetidae</taxon>
        <taxon>Pleosporales</taxon>
        <taxon>Pleosporineae</taxon>
        <taxon>Pleosporaceae</taxon>
        <taxon>Decorospora</taxon>
    </lineage>
</organism>
<accession>A0A6A5KH51</accession>
<keyword evidence="3" id="KW-1185">Reference proteome</keyword>
<reference evidence="2" key="1">
    <citation type="submission" date="2020-01" db="EMBL/GenBank/DDBJ databases">
        <authorList>
            <consortium name="DOE Joint Genome Institute"/>
            <person name="Haridas S."/>
            <person name="Albert R."/>
            <person name="Binder M."/>
            <person name="Bloem J."/>
            <person name="Labutti K."/>
            <person name="Salamov A."/>
            <person name="Andreopoulos B."/>
            <person name="Baker S.E."/>
            <person name="Barry K."/>
            <person name="Bills G."/>
            <person name="Bluhm B.H."/>
            <person name="Cannon C."/>
            <person name="Castanera R."/>
            <person name="Culley D.E."/>
            <person name="Daum C."/>
            <person name="Ezra D."/>
            <person name="Gonzalez J.B."/>
            <person name="Henrissat B."/>
            <person name="Kuo A."/>
            <person name="Liang C."/>
            <person name="Lipzen A."/>
            <person name="Lutzoni F."/>
            <person name="Magnuson J."/>
            <person name="Mondo S."/>
            <person name="Nolan M."/>
            <person name="Ohm R."/>
            <person name="Pangilinan J."/>
            <person name="Park H.-J."/>
            <person name="Ramirez L."/>
            <person name="Alfaro M."/>
            <person name="Sun H."/>
            <person name="Tritt A."/>
            <person name="Yoshinaga Y."/>
            <person name="Zwiers L.-H."/>
            <person name="Turgeon B.G."/>
            <person name="Goodwin S.B."/>
            <person name="Spatafora J.W."/>
            <person name="Crous P.W."/>
            <person name="Grigoriev I.V."/>
        </authorList>
    </citation>
    <scope>NUCLEOTIDE SEQUENCE</scope>
    <source>
        <strain evidence="2">P77</strain>
    </source>
</reference>
<evidence type="ECO:0000313" key="2">
    <source>
        <dbReference type="EMBL" id="KAF1835470.1"/>
    </source>
</evidence>
<dbReference type="AlphaFoldDB" id="A0A6A5KH51"/>
<sequence>MLPSLHSRLLIHTCLPSRRLWAKRTGLPGPCSVLFSLLPSPRAVVLANRTARQDLLSATNLEGSCPWHVHELHWTSILHGWTAFSLEDLVCVAGSRLQAKTSTPPWLHPAAALPSTPRKN</sequence>
<evidence type="ECO:0000256" key="1">
    <source>
        <dbReference type="SAM" id="MobiDB-lite"/>
    </source>
</evidence>
<evidence type="ECO:0000313" key="3">
    <source>
        <dbReference type="Proteomes" id="UP000800040"/>
    </source>
</evidence>
<dbReference type="EMBL" id="ML975286">
    <property type="protein sequence ID" value="KAF1835470.1"/>
    <property type="molecule type" value="Genomic_DNA"/>
</dbReference>
<name>A0A6A5KH51_9PLEO</name>
<feature type="region of interest" description="Disordered" evidence="1">
    <location>
        <begin position="101"/>
        <end position="120"/>
    </location>
</feature>
<proteinExistence type="predicted"/>
<gene>
    <name evidence="2" type="ORF">BDW02DRAFT_283578</name>
</gene>